<feature type="transmembrane region" description="Helical" evidence="1">
    <location>
        <begin position="258"/>
        <end position="277"/>
    </location>
</feature>
<dbReference type="PANTHER" id="PTHR23028:SF53">
    <property type="entry name" value="ACYL_TRANSF_3 DOMAIN-CONTAINING PROTEIN"/>
    <property type="match status" value="1"/>
</dbReference>
<feature type="domain" description="Acyltransferase 3" evidence="2">
    <location>
        <begin position="57"/>
        <end position="399"/>
    </location>
</feature>
<evidence type="ECO:0000313" key="3">
    <source>
        <dbReference type="EMBL" id="CDX55942.1"/>
    </source>
</evidence>
<feature type="transmembrane region" description="Helical" evidence="1">
    <location>
        <begin position="131"/>
        <end position="153"/>
    </location>
</feature>
<keyword evidence="3" id="KW-0808">Transferase</keyword>
<dbReference type="EMBL" id="CCNE01000014">
    <property type="protein sequence ID" value="CDX55942.1"/>
    <property type="molecule type" value="Genomic_DNA"/>
</dbReference>
<reference evidence="3 4" key="1">
    <citation type="submission" date="2014-08" db="EMBL/GenBank/DDBJ databases">
        <authorList>
            <person name="Moulin Lionel"/>
        </authorList>
    </citation>
    <scope>NUCLEOTIDE SEQUENCE [LARGE SCALE GENOMIC DNA]</scope>
</reference>
<keyword evidence="1" id="KW-0472">Membrane</keyword>
<keyword evidence="1" id="KW-1133">Transmembrane helix</keyword>
<keyword evidence="1" id="KW-0812">Transmembrane</keyword>
<protein>
    <submittedName>
        <fullName evidence="3">Putative acyltransferase protein</fullName>
    </submittedName>
</protein>
<dbReference type="InterPro" id="IPR050879">
    <property type="entry name" value="Acyltransferase_3"/>
</dbReference>
<dbReference type="GO" id="GO:0016747">
    <property type="term" value="F:acyltransferase activity, transferring groups other than amino-acyl groups"/>
    <property type="evidence" value="ECO:0007669"/>
    <property type="project" value="InterPro"/>
</dbReference>
<feature type="transmembrane region" description="Helical" evidence="1">
    <location>
        <begin position="204"/>
        <end position="223"/>
    </location>
</feature>
<organism evidence="3 4">
    <name type="scientific">Mesorhizobium plurifarium</name>
    <dbReference type="NCBI Taxonomy" id="69974"/>
    <lineage>
        <taxon>Bacteria</taxon>
        <taxon>Pseudomonadati</taxon>
        <taxon>Pseudomonadota</taxon>
        <taxon>Alphaproteobacteria</taxon>
        <taxon>Hyphomicrobiales</taxon>
        <taxon>Phyllobacteriaceae</taxon>
        <taxon>Mesorhizobium</taxon>
    </lineage>
</organism>
<dbReference type="GO" id="GO:0000271">
    <property type="term" value="P:polysaccharide biosynthetic process"/>
    <property type="evidence" value="ECO:0007669"/>
    <property type="project" value="TreeGrafter"/>
</dbReference>
<feature type="transmembrane region" description="Helical" evidence="1">
    <location>
        <begin position="333"/>
        <end position="350"/>
    </location>
</feature>
<evidence type="ECO:0000259" key="2">
    <source>
        <dbReference type="Pfam" id="PF01757"/>
    </source>
</evidence>
<feature type="transmembrane region" description="Helical" evidence="1">
    <location>
        <begin position="64"/>
        <end position="83"/>
    </location>
</feature>
<name>A0A090GAK7_MESPL</name>
<gene>
    <name evidence="3" type="ORF">MPL3365_210152</name>
</gene>
<feature type="transmembrane region" description="Helical" evidence="1">
    <location>
        <begin position="308"/>
        <end position="326"/>
    </location>
</feature>
<dbReference type="InterPro" id="IPR002656">
    <property type="entry name" value="Acyl_transf_3_dom"/>
</dbReference>
<dbReference type="Pfam" id="PF01757">
    <property type="entry name" value="Acyl_transf_3"/>
    <property type="match status" value="1"/>
</dbReference>
<dbReference type="Proteomes" id="UP000046122">
    <property type="component" value="Unassembled WGS sequence"/>
</dbReference>
<feature type="transmembrane region" description="Helical" evidence="1">
    <location>
        <begin position="385"/>
        <end position="407"/>
    </location>
</feature>
<evidence type="ECO:0000313" key="4">
    <source>
        <dbReference type="Proteomes" id="UP000046122"/>
    </source>
</evidence>
<dbReference type="GO" id="GO:0016020">
    <property type="term" value="C:membrane"/>
    <property type="evidence" value="ECO:0007669"/>
    <property type="project" value="TreeGrafter"/>
</dbReference>
<dbReference type="AlphaFoldDB" id="A0A090GAK7"/>
<dbReference type="PANTHER" id="PTHR23028">
    <property type="entry name" value="ACETYLTRANSFERASE"/>
    <property type="match status" value="1"/>
</dbReference>
<feature type="transmembrane region" description="Helical" evidence="1">
    <location>
        <begin position="228"/>
        <end position="246"/>
    </location>
</feature>
<proteinExistence type="predicted"/>
<sequence>MPEAPASLLAPWLFARWIAKVTASKPADRPSRVDIRGSLAMLQCSMNSNPTESSRIECLDGLRAAAALWVLVGHCLLLTGWHVPVLGDPALGVDLFIMLSGFLMVFHYQLRQDKEPWQRPETWLKFWTRRYFRIAPLFYVMLFFALALGPYLYESRMVIDSFLGRAPQAPERFLDGSLKNIAAHLTFLFGLSPNLAYRTPLPDWSLGLEMQFYAVFPALMLLVRRFDWIWSAIAVAALGGLAVMILKSMSVHFPMPSFLPLKIQVFLCGMLLAGVLARRQPRPLLHLGLAMALAAIPFGDGYGLSKFLMREALVLGFFALVLYRMLPGVAGKVARKVAVALGGGVFHVLGELSYSIYLIHLLVLQPVAAFVIARYGDGLAAPLRFAIVLAIVLPVVCFLSFVTYKVIEMPGQQLGRTVLRWVARKKTVLKPSPAE</sequence>
<feature type="transmembrane region" description="Helical" evidence="1">
    <location>
        <begin position="284"/>
        <end position="302"/>
    </location>
</feature>
<accession>A0A090GAK7</accession>
<feature type="transmembrane region" description="Helical" evidence="1">
    <location>
        <begin position="89"/>
        <end position="110"/>
    </location>
</feature>
<evidence type="ECO:0000256" key="1">
    <source>
        <dbReference type="SAM" id="Phobius"/>
    </source>
</evidence>
<keyword evidence="3" id="KW-0012">Acyltransferase</keyword>